<protein>
    <recommendedName>
        <fullName evidence="4">Asparagine synthetase domain-containing protein</fullName>
    </recommendedName>
</protein>
<evidence type="ECO:0000313" key="5">
    <source>
        <dbReference type="EMBL" id="KAK7483507.1"/>
    </source>
</evidence>
<name>A0ABD0K8T8_9CAEN</name>
<evidence type="ECO:0000256" key="1">
    <source>
        <dbReference type="ARBA" id="ARBA00022605"/>
    </source>
</evidence>
<dbReference type="InterPro" id="IPR051857">
    <property type="entry name" value="Asn_synthetase_domain"/>
</dbReference>
<dbReference type="InterPro" id="IPR014729">
    <property type="entry name" value="Rossmann-like_a/b/a_fold"/>
</dbReference>
<evidence type="ECO:0000259" key="4">
    <source>
        <dbReference type="Pfam" id="PF00733"/>
    </source>
</evidence>
<comment type="caution">
    <text evidence="5">The sequence shown here is derived from an EMBL/GenBank/DDBJ whole genome shotgun (WGS) entry which is preliminary data.</text>
</comment>
<evidence type="ECO:0000256" key="2">
    <source>
        <dbReference type="ARBA" id="ARBA00022888"/>
    </source>
</evidence>
<dbReference type="InterPro" id="IPR029055">
    <property type="entry name" value="Ntn_hydrolases_N"/>
</dbReference>
<dbReference type="EMBL" id="JACVVK020000226">
    <property type="protein sequence ID" value="KAK7483507.1"/>
    <property type="molecule type" value="Genomic_DNA"/>
</dbReference>
<organism evidence="5 6">
    <name type="scientific">Batillaria attramentaria</name>
    <dbReference type="NCBI Taxonomy" id="370345"/>
    <lineage>
        <taxon>Eukaryota</taxon>
        <taxon>Metazoa</taxon>
        <taxon>Spiralia</taxon>
        <taxon>Lophotrochozoa</taxon>
        <taxon>Mollusca</taxon>
        <taxon>Gastropoda</taxon>
        <taxon>Caenogastropoda</taxon>
        <taxon>Sorbeoconcha</taxon>
        <taxon>Cerithioidea</taxon>
        <taxon>Batillariidae</taxon>
        <taxon>Batillaria</taxon>
    </lineage>
</organism>
<feature type="domain" description="Asparagine synthetase" evidence="4">
    <location>
        <begin position="432"/>
        <end position="473"/>
    </location>
</feature>
<dbReference type="Gene3D" id="3.60.20.10">
    <property type="entry name" value="Glutamine Phosphoribosylpyrophosphate, subunit 1, domain 1"/>
    <property type="match status" value="1"/>
</dbReference>
<gene>
    <name evidence="5" type="ORF">BaRGS_00025306</name>
</gene>
<evidence type="ECO:0000256" key="3">
    <source>
        <dbReference type="ARBA" id="ARBA00022962"/>
    </source>
</evidence>
<dbReference type="InterPro" id="IPR001962">
    <property type="entry name" value="Asn_synthase"/>
</dbReference>
<keyword evidence="1" id="KW-0028">Amino-acid biosynthesis</keyword>
<dbReference type="PANTHER" id="PTHR45937">
    <property type="entry name" value="ASPARAGINE SYNTHETASE DOMAIN-CONTAINING PROTEIN 1"/>
    <property type="match status" value="1"/>
</dbReference>
<dbReference type="Proteomes" id="UP001519460">
    <property type="component" value="Unassembled WGS sequence"/>
</dbReference>
<dbReference type="Pfam" id="PF00733">
    <property type="entry name" value="Asn_synthase"/>
    <property type="match status" value="2"/>
</dbReference>
<dbReference type="PANTHER" id="PTHR45937:SF1">
    <property type="entry name" value="ASPARAGINE SYNTHETASE DOMAIN-CONTAINING PROTEIN 1"/>
    <property type="match status" value="1"/>
</dbReference>
<reference evidence="5 6" key="1">
    <citation type="journal article" date="2023" name="Sci. Data">
        <title>Genome assembly of the Korean intertidal mud-creeper Batillaria attramentaria.</title>
        <authorList>
            <person name="Patra A.K."/>
            <person name="Ho P.T."/>
            <person name="Jun S."/>
            <person name="Lee S.J."/>
            <person name="Kim Y."/>
            <person name="Won Y.J."/>
        </authorList>
    </citation>
    <scope>NUCLEOTIDE SEQUENCE [LARGE SCALE GENOMIC DNA]</scope>
    <source>
        <strain evidence="5">Wonlab-2016</strain>
    </source>
</reference>
<feature type="domain" description="Asparagine synthetase" evidence="4">
    <location>
        <begin position="603"/>
        <end position="681"/>
    </location>
</feature>
<sequence>MCGICCICSLALDTQCNLTSIDHVKAGSFLESRGPDISGNIQRCLWDAVPSLFAGFVLHLRGNLTLQPVTNEQGDILLWNGEIFDGIQVGETENDSRVLFDKLVKCSSDREVTSLIQAIQGPWSIIFWQAKQKQLWFGRDVFGRRSLLWHLPSAEDGIFALSSVVIKPLEFEEVPSVGMFCLQPAPPAKLSGTDNDLCELQLHLFPWQGAVWPGTDIAVAAATPQSVSQQLNLETSQHFSVVLRSEDAIPSWMPALNKQLPDSHSLREVPDSWSDASDPVHILQEMEKRGELALAAEQLINVLERAVRKRVYNLPRHSKYQPRNDHTKRTATYDGAACPVDGLCNVELSGSQISSLTCNAKPAPQAKENALVCRGVSELHIGNHSACEKKILDSCCATDEACDQTVGGGEADMAVSHPPNVSTIVGSDSDNGDAHVAILFSGGVDSSLLAALVDRCLPQHESVDLINVAFEQKQANSVRGKRHDAGDEPCYNFNVPDRQTGYKALSELNPGRQWNFVEVNVTQEVLQQNRCERVRHLLYPLTTVLDDSIGCAVWFAARGRGILGSGPRKGQSYVSKARVILCGMGADEQLAGYSRHRVRFKQESWAGLNAELEMEINRISARNLGRDDRIITDHGKESRFPFLDEEVVAFLASLPVHQKADLRLPRGAGEKLLLRLAACRLGLTATAALPKRAIQFGSRIAKMEQSREKGSQVCQRLVGD</sequence>
<dbReference type="SUPFAM" id="SSF56235">
    <property type="entry name" value="N-terminal nucleophile aminohydrolases (Ntn hydrolases)"/>
    <property type="match status" value="1"/>
</dbReference>
<accession>A0ABD0K8T8</accession>
<keyword evidence="3" id="KW-0315">Glutamine amidotransferase</keyword>
<evidence type="ECO:0000313" key="6">
    <source>
        <dbReference type="Proteomes" id="UP001519460"/>
    </source>
</evidence>
<dbReference type="GO" id="GO:0006529">
    <property type="term" value="P:asparagine biosynthetic process"/>
    <property type="evidence" value="ECO:0007669"/>
    <property type="project" value="UniProtKB-KW"/>
</dbReference>
<dbReference type="AlphaFoldDB" id="A0ABD0K8T8"/>
<dbReference type="SUPFAM" id="SSF52402">
    <property type="entry name" value="Adenine nucleotide alpha hydrolases-like"/>
    <property type="match status" value="1"/>
</dbReference>
<keyword evidence="2" id="KW-0061">Asparagine biosynthesis</keyword>
<dbReference type="Gene3D" id="3.40.50.620">
    <property type="entry name" value="HUPs"/>
    <property type="match status" value="1"/>
</dbReference>
<keyword evidence="6" id="KW-1185">Reference proteome</keyword>
<proteinExistence type="predicted"/>
<dbReference type="CDD" id="cd01991">
    <property type="entry name" value="Asn_synthase_B_C"/>
    <property type="match status" value="1"/>
</dbReference>